<evidence type="ECO:0000313" key="5">
    <source>
        <dbReference type="Proteomes" id="UP001241603"/>
    </source>
</evidence>
<evidence type="ECO:0000313" key="4">
    <source>
        <dbReference type="EMBL" id="MDQ0438700.1"/>
    </source>
</evidence>
<dbReference type="EMBL" id="JAUSVO010000004">
    <property type="protein sequence ID" value="MDQ0438700.1"/>
    <property type="molecule type" value="Genomic_DNA"/>
</dbReference>
<protein>
    <submittedName>
        <fullName evidence="4">Phosphonate transport system substrate-binding protein</fullName>
    </submittedName>
</protein>
<feature type="chain" id="PRO_5045055706" evidence="3">
    <location>
        <begin position="25"/>
        <end position="313"/>
    </location>
</feature>
<dbReference type="RefSeq" id="WP_266349597.1">
    <property type="nucleotide sequence ID" value="NZ_JAPKNG010000004.1"/>
</dbReference>
<dbReference type="Gene3D" id="3.40.190.10">
    <property type="entry name" value="Periplasmic binding protein-like II"/>
    <property type="match status" value="2"/>
</dbReference>
<gene>
    <name evidence="4" type="ORF">QO014_003095</name>
</gene>
<evidence type="ECO:0000256" key="3">
    <source>
        <dbReference type="SAM" id="SignalP"/>
    </source>
</evidence>
<dbReference type="Pfam" id="PF12974">
    <property type="entry name" value="Phosphonate-bd"/>
    <property type="match status" value="1"/>
</dbReference>
<organism evidence="4 5">
    <name type="scientific">Kaistia dalseonensis</name>
    <dbReference type="NCBI Taxonomy" id="410840"/>
    <lineage>
        <taxon>Bacteria</taxon>
        <taxon>Pseudomonadati</taxon>
        <taxon>Pseudomonadota</taxon>
        <taxon>Alphaproteobacteria</taxon>
        <taxon>Hyphomicrobiales</taxon>
        <taxon>Kaistiaceae</taxon>
        <taxon>Kaistia</taxon>
    </lineage>
</organism>
<comment type="caution">
    <text evidence="4">The sequence shown here is derived from an EMBL/GenBank/DDBJ whole genome shotgun (WGS) entry which is preliminary data.</text>
</comment>
<dbReference type="Proteomes" id="UP001241603">
    <property type="component" value="Unassembled WGS sequence"/>
</dbReference>
<dbReference type="InterPro" id="IPR005770">
    <property type="entry name" value="PhnD"/>
</dbReference>
<dbReference type="PANTHER" id="PTHR35841:SF1">
    <property type="entry name" value="PHOSPHONATES-BINDING PERIPLASMIC PROTEIN"/>
    <property type="match status" value="1"/>
</dbReference>
<dbReference type="NCBIfam" id="TIGR01098">
    <property type="entry name" value="3A0109s03R"/>
    <property type="match status" value="1"/>
</dbReference>
<evidence type="ECO:0000256" key="1">
    <source>
        <dbReference type="ARBA" id="ARBA00007162"/>
    </source>
</evidence>
<dbReference type="PANTHER" id="PTHR35841">
    <property type="entry name" value="PHOSPHONATES-BINDING PERIPLASMIC PROTEIN"/>
    <property type="match status" value="1"/>
</dbReference>
<dbReference type="SUPFAM" id="SSF53850">
    <property type="entry name" value="Periplasmic binding protein-like II"/>
    <property type="match status" value="1"/>
</dbReference>
<keyword evidence="2 3" id="KW-0732">Signal</keyword>
<evidence type="ECO:0000256" key="2">
    <source>
        <dbReference type="ARBA" id="ARBA00022729"/>
    </source>
</evidence>
<keyword evidence="5" id="KW-1185">Reference proteome</keyword>
<comment type="similarity">
    <text evidence="1">Belongs to the phosphate/phosphite/phosphonate binding protein family.</text>
</comment>
<accession>A0ABU0HAA5</accession>
<sequence length="313" mass="33066">MRRTASFVGSMIAAAIIFSQPAAAGWRDDLKVLRVGFLAGENPSYAVTRLESFRWQLQSGLAVPVELFPARSYSALIEAEASGRIQYAILSSLAFVALDERCHCGEPIAQPVTDAGSRGFRAMIVAKEDGPIRTLADAKGARLAIGARDSLSGRIAPFAGLASEGIEPDEYFARIIETKDAKAALDTLAAGEADLAVAWSTAPDPMSRASGSGPLGNIPVDGAEPLPPLRLIWQSDLVPFGPHVVRTDLPPEARAAILQTLLSLQASAPEAYDAVEAGFSGGFVEADPLLYRRFAASLAAARLSDSLTFTDQP</sequence>
<proteinExistence type="inferred from homology"/>
<reference evidence="4 5" key="1">
    <citation type="submission" date="2023-07" db="EMBL/GenBank/DDBJ databases">
        <title>Genomic Encyclopedia of Type Strains, Phase IV (KMG-IV): sequencing the most valuable type-strain genomes for metagenomic binning, comparative biology and taxonomic classification.</title>
        <authorList>
            <person name="Goeker M."/>
        </authorList>
    </citation>
    <scope>NUCLEOTIDE SEQUENCE [LARGE SCALE GENOMIC DNA]</scope>
    <source>
        <strain evidence="4 5">B6-8</strain>
    </source>
</reference>
<feature type="signal peptide" evidence="3">
    <location>
        <begin position="1"/>
        <end position="24"/>
    </location>
</feature>
<name>A0ABU0HAA5_9HYPH</name>